<dbReference type="AlphaFoldDB" id="A0A1N6EFZ9"/>
<organism evidence="2 3">
    <name type="scientific">Chryseobacterium scophthalmum</name>
    <dbReference type="NCBI Taxonomy" id="59733"/>
    <lineage>
        <taxon>Bacteria</taxon>
        <taxon>Pseudomonadati</taxon>
        <taxon>Bacteroidota</taxon>
        <taxon>Flavobacteriia</taxon>
        <taxon>Flavobacteriales</taxon>
        <taxon>Weeksellaceae</taxon>
        <taxon>Chryseobacterium group</taxon>
        <taxon>Chryseobacterium</taxon>
    </lineage>
</organism>
<reference evidence="3" key="1">
    <citation type="submission" date="2016-12" db="EMBL/GenBank/DDBJ databases">
        <authorList>
            <person name="Varghese N."/>
            <person name="Submissions S."/>
        </authorList>
    </citation>
    <scope>NUCLEOTIDE SEQUENCE [LARGE SCALE GENOMIC DNA]</scope>
    <source>
        <strain evidence="3">DSM 16779</strain>
    </source>
</reference>
<protein>
    <recommendedName>
        <fullName evidence="4">DUF2911 domain-containing protein</fullName>
    </recommendedName>
</protein>
<accession>A0A1N6EFZ9</accession>
<feature type="chain" id="PRO_5012207222" description="DUF2911 domain-containing protein" evidence="1">
    <location>
        <begin position="34"/>
        <end position="216"/>
    </location>
</feature>
<evidence type="ECO:0008006" key="4">
    <source>
        <dbReference type="Google" id="ProtNLM"/>
    </source>
</evidence>
<dbReference type="Proteomes" id="UP000184782">
    <property type="component" value="Unassembled WGS sequence"/>
</dbReference>
<evidence type="ECO:0000256" key="1">
    <source>
        <dbReference type="SAM" id="SignalP"/>
    </source>
</evidence>
<keyword evidence="3" id="KW-1185">Reference proteome</keyword>
<proteinExistence type="predicted"/>
<feature type="signal peptide" evidence="1">
    <location>
        <begin position="1"/>
        <end position="33"/>
    </location>
</feature>
<name>A0A1N6EFZ9_9FLAO</name>
<keyword evidence="1" id="KW-0732">Signal</keyword>
<dbReference type="InterPro" id="IPR021314">
    <property type="entry name" value="DUF2911"/>
</dbReference>
<evidence type="ECO:0000313" key="3">
    <source>
        <dbReference type="Proteomes" id="UP000184782"/>
    </source>
</evidence>
<dbReference type="EMBL" id="FSRQ01000001">
    <property type="protein sequence ID" value="SIN81940.1"/>
    <property type="molecule type" value="Genomic_DNA"/>
</dbReference>
<gene>
    <name evidence="2" type="ORF">SAMN05421769_0308</name>
</gene>
<dbReference type="STRING" id="59733.SAMN05421769_0308"/>
<dbReference type="Pfam" id="PF11138">
    <property type="entry name" value="DUF2911"/>
    <property type="match status" value="1"/>
</dbReference>
<evidence type="ECO:0000313" key="2">
    <source>
        <dbReference type="EMBL" id="SIN81940.1"/>
    </source>
</evidence>
<sequence>MIYELDFVILDKILKVKKLLFAVCISASALNFAQDYSVPAASPRQKVEQQFSMSKISVDYGRPGVKGRKIFGELVPYGQVWRAGANSSTKITFGQSVNFGGKTVPAGTYGLFIVPTEKEWKVILNKDFQQWGAYTYDPKQDVVDVTVPVNKLADKQEWFEITLNPTDENSGNLVIKWDMAQAEVALKPAKPEAVTKIAEKLREIKKIESDAAKAKG</sequence>